<sequence length="207" mass="23679">MPAHKIQIFTIGHSTHSLTSFIDILRKAGISAIADVRSAPYSRHQPHFNREALRSSLKSAEMSYAFLGRELGGRGVGPSVRNQHGRVCYERIASLDIFREGLKRLREGTQRMPIAIMCTEGEPLNCHRAILISRYLVEDGMEVTHIHSDGNFELHRDAEDRLLRITGLHQPEIFRTRREIIQEAYQRQEERIAYVAPRAEIHESISS</sequence>
<dbReference type="PANTHER" id="PTHR39337:SF1">
    <property type="entry name" value="BLR5642 PROTEIN"/>
    <property type="match status" value="1"/>
</dbReference>
<comment type="caution">
    <text evidence="1">The sequence shown here is derived from an EMBL/GenBank/DDBJ whole genome shotgun (WGS) entry which is preliminary data.</text>
</comment>
<dbReference type="PANTHER" id="PTHR39337">
    <property type="entry name" value="BLR5642 PROTEIN"/>
    <property type="match status" value="1"/>
</dbReference>
<name>A0A4R0GEY4_9ACTN</name>
<organism evidence="1 2">
    <name type="scientific">Micromonospora zingiberis</name>
    <dbReference type="NCBI Taxonomy" id="2053011"/>
    <lineage>
        <taxon>Bacteria</taxon>
        <taxon>Bacillati</taxon>
        <taxon>Actinomycetota</taxon>
        <taxon>Actinomycetes</taxon>
        <taxon>Micromonosporales</taxon>
        <taxon>Micromonosporaceae</taxon>
        <taxon>Micromonospora</taxon>
    </lineage>
</organism>
<dbReference type="RefSeq" id="WP_131305253.1">
    <property type="nucleotide sequence ID" value="NZ_SJJR01000012.1"/>
</dbReference>
<accession>A0A4R0GEY4</accession>
<reference evidence="1 2" key="1">
    <citation type="submission" date="2019-02" db="EMBL/GenBank/DDBJ databases">
        <title>Jishengella sp. nov., isolated from a root of Zingiber montanum.</title>
        <authorList>
            <person name="Kuncharoen N."/>
            <person name="Kudo T."/>
            <person name="Masahiro Y."/>
            <person name="Ohkuma M."/>
            <person name="Tanasupawat S."/>
        </authorList>
    </citation>
    <scope>NUCLEOTIDE SEQUENCE [LARGE SCALE GENOMIC DNA]</scope>
    <source>
        <strain evidence="1 2">PLAI 1-1</strain>
    </source>
</reference>
<evidence type="ECO:0000313" key="2">
    <source>
        <dbReference type="Proteomes" id="UP000292274"/>
    </source>
</evidence>
<dbReference type="AlphaFoldDB" id="A0A4R0GEY4"/>
<dbReference type="Proteomes" id="UP000292274">
    <property type="component" value="Unassembled WGS sequence"/>
</dbReference>
<dbReference type="OrthoDB" id="9789109at2"/>
<dbReference type="InterPro" id="IPR007438">
    <property type="entry name" value="DUF488"/>
</dbReference>
<dbReference type="EMBL" id="SJJR01000012">
    <property type="protein sequence ID" value="TCB95820.1"/>
    <property type="molecule type" value="Genomic_DNA"/>
</dbReference>
<keyword evidence="2" id="KW-1185">Reference proteome</keyword>
<evidence type="ECO:0000313" key="1">
    <source>
        <dbReference type="EMBL" id="TCB95820.1"/>
    </source>
</evidence>
<gene>
    <name evidence="1" type="ORF">E0H26_18650</name>
</gene>
<proteinExistence type="predicted"/>
<dbReference type="Pfam" id="PF04343">
    <property type="entry name" value="DUF488"/>
    <property type="match status" value="1"/>
</dbReference>
<protein>
    <submittedName>
        <fullName evidence="1">DUF488 domain-containing protein</fullName>
    </submittedName>
</protein>